<feature type="compositionally biased region" description="Basic and acidic residues" evidence="1">
    <location>
        <begin position="212"/>
        <end position="224"/>
    </location>
</feature>
<organism evidence="2 3">
    <name type="scientific">Nocardia ninae NBRC 108245</name>
    <dbReference type="NCBI Taxonomy" id="1210091"/>
    <lineage>
        <taxon>Bacteria</taxon>
        <taxon>Bacillati</taxon>
        <taxon>Actinomycetota</taxon>
        <taxon>Actinomycetes</taxon>
        <taxon>Mycobacteriales</taxon>
        <taxon>Nocardiaceae</taxon>
        <taxon>Nocardia</taxon>
    </lineage>
</organism>
<comment type="caution">
    <text evidence="2">The sequence shown here is derived from an EMBL/GenBank/DDBJ whole genome shotgun (WGS) entry which is preliminary data.</text>
</comment>
<reference evidence="2 3" key="1">
    <citation type="submission" date="2019-07" db="EMBL/GenBank/DDBJ databases">
        <title>Whole genome shotgun sequence of Nocardia ninae NBRC 108245.</title>
        <authorList>
            <person name="Hosoyama A."/>
            <person name="Uohara A."/>
            <person name="Ohji S."/>
            <person name="Ichikawa N."/>
        </authorList>
    </citation>
    <scope>NUCLEOTIDE SEQUENCE [LARGE SCALE GENOMIC DNA]</scope>
    <source>
        <strain evidence="2 3">NBRC 108245</strain>
    </source>
</reference>
<name>A0A511MIE9_9NOCA</name>
<dbReference type="AlphaFoldDB" id="A0A511MIE9"/>
<dbReference type="Proteomes" id="UP000321424">
    <property type="component" value="Unassembled WGS sequence"/>
</dbReference>
<evidence type="ECO:0000313" key="2">
    <source>
        <dbReference type="EMBL" id="GEM40412.1"/>
    </source>
</evidence>
<protein>
    <recommendedName>
        <fullName evidence="4">Restriction system protein</fullName>
    </recommendedName>
</protein>
<evidence type="ECO:0000256" key="1">
    <source>
        <dbReference type="SAM" id="MobiDB-lite"/>
    </source>
</evidence>
<keyword evidence="3" id="KW-1185">Reference proteome</keyword>
<accession>A0A511MIE9</accession>
<proteinExistence type="predicted"/>
<evidence type="ECO:0008006" key="4">
    <source>
        <dbReference type="Google" id="ProtNLM"/>
    </source>
</evidence>
<evidence type="ECO:0000313" key="3">
    <source>
        <dbReference type="Proteomes" id="UP000321424"/>
    </source>
</evidence>
<sequence length="421" mass="46842">MTRHRGFFAELQHQQRLAQQRQAQQQRASAREHNMAVREAQRFAREQQRFATAAMRASAADRAAADKAATAAHTAAREAEVMEKNAQLTMTYDAIDNLLKATLDVDDWVDLESLRKQAENLPFDRPDLLPPTPPPRYHLSATRPVFVPPAMPTGLSGALSGNRKHAARLAATRQEYLHLVHQWEQSMVHVCELNAELRAGWRRQERRRAAELEDARRRHQRENAELQQGAADSNASLDKLIAGLLERQPDAMDEYVGVVLANSIYPETFQVAYEHAFNAADRELHITVLAPDPETLPTTKAFRYNKANDEITSTSLPVAEVKRRYASAIAQTALRTAHEVFEADREEIIDSIALTVAVDAVHSATGHDTRIDLIQLATDRAEFLAIQLARVEPASTLAHLASAVSKNSYGLAPLATQGVRG</sequence>
<gene>
    <name evidence="2" type="ORF">NN4_49310</name>
</gene>
<feature type="region of interest" description="Disordered" evidence="1">
    <location>
        <begin position="212"/>
        <end position="231"/>
    </location>
</feature>
<dbReference type="EMBL" id="BJXA01000036">
    <property type="protein sequence ID" value="GEM40412.1"/>
    <property type="molecule type" value="Genomic_DNA"/>
</dbReference>